<feature type="transmembrane region" description="Helical" evidence="6">
    <location>
        <begin position="106"/>
        <end position="129"/>
    </location>
</feature>
<feature type="transmembrane region" description="Helical" evidence="6">
    <location>
        <begin position="159"/>
        <end position="177"/>
    </location>
</feature>
<sequence length="181" mass="19639">MLPMIFSFIIPAVTMRLFSEEMNVGSYETLLTMPVSFTDIAVGKFLAATLFCGCMLFPTLSYPIFISFIGDVDPGPVIGGYTGALLLCGAYSAMGIFASSLTRNQIVAFIIGASLCFTLTILDKILFFVPASITEIVSFIGADVHFQSISKGIIDSRDILYFLSVIFIGLSGTYLVMQEKN</sequence>
<name>A0A1W1HI26_9BACT</name>
<dbReference type="EMBL" id="FWEV01000303">
    <property type="protein sequence ID" value="SLM32129.1"/>
    <property type="molecule type" value="Genomic_DNA"/>
</dbReference>
<dbReference type="RefSeq" id="WP_245809207.1">
    <property type="nucleotide sequence ID" value="NZ_LT828540.1"/>
</dbReference>
<accession>A0A1W1HI26</accession>
<dbReference type="GO" id="GO:0005886">
    <property type="term" value="C:plasma membrane"/>
    <property type="evidence" value="ECO:0007669"/>
    <property type="project" value="UniProtKB-SubCell"/>
</dbReference>
<dbReference type="STRING" id="1246637.MTBBW1_60029"/>
<evidence type="ECO:0000256" key="6">
    <source>
        <dbReference type="SAM" id="Phobius"/>
    </source>
</evidence>
<evidence type="ECO:0000256" key="4">
    <source>
        <dbReference type="ARBA" id="ARBA00022989"/>
    </source>
</evidence>
<organism evidence="7 8">
    <name type="scientific">Desulfamplus magnetovallimortis</name>
    <dbReference type="NCBI Taxonomy" id="1246637"/>
    <lineage>
        <taxon>Bacteria</taxon>
        <taxon>Pseudomonadati</taxon>
        <taxon>Thermodesulfobacteriota</taxon>
        <taxon>Desulfobacteria</taxon>
        <taxon>Desulfobacterales</taxon>
        <taxon>Desulfobacteraceae</taxon>
        <taxon>Desulfamplus</taxon>
    </lineage>
</organism>
<evidence type="ECO:0000256" key="1">
    <source>
        <dbReference type="ARBA" id="ARBA00004651"/>
    </source>
</evidence>
<evidence type="ECO:0000256" key="2">
    <source>
        <dbReference type="ARBA" id="ARBA00022475"/>
    </source>
</evidence>
<dbReference type="InterPro" id="IPR051449">
    <property type="entry name" value="ABC-2_transporter_component"/>
</dbReference>
<comment type="subcellular location">
    <subcellularLocation>
        <location evidence="1">Cell membrane</location>
        <topology evidence="1">Multi-pass membrane protein</topology>
    </subcellularLocation>
</comment>
<feature type="transmembrane region" description="Helical" evidence="6">
    <location>
        <begin position="78"/>
        <end position="99"/>
    </location>
</feature>
<gene>
    <name evidence="7" type="ORF">MTBBW1_60029</name>
</gene>
<reference evidence="7 8" key="1">
    <citation type="submission" date="2017-03" db="EMBL/GenBank/DDBJ databases">
        <authorList>
            <person name="Afonso C.L."/>
            <person name="Miller P.J."/>
            <person name="Scott M.A."/>
            <person name="Spackman E."/>
            <person name="Goraichik I."/>
            <person name="Dimitrov K.M."/>
            <person name="Suarez D.L."/>
            <person name="Swayne D.E."/>
        </authorList>
    </citation>
    <scope>NUCLEOTIDE SEQUENCE [LARGE SCALE GENOMIC DNA]</scope>
    <source>
        <strain evidence="7">PRJEB14757</strain>
    </source>
</reference>
<keyword evidence="3 6" id="KW-0812">Transmembrane</keyword>
<feature type="transmembrane region" description="Helical" evidence="6">
    <location>
        <begin position="45"/>
        <end position="66"/>
    </location>
</feature>
<dbReference type="GO" id="GO:0140359">
    <property type="term" value="F:ABC-type transporter activity"/>
    <property type="evidence" value="ECO:0007669"/>
    <property type="project" value="InterPro"/>
</dbReference>
<keyword evidence="8" id="KW-1185">Reference proteome</keyword>
<proteinExistence type="predicted"/>
<evidence type="ECO:0000313" key="8">
    <source>
        <dbReference type="Proteomes" id="UP000191931"/>
    </source>
</evidence>
<protein>
    <submittedName>
        <fullName evidence="7">Predicted ABC-type transport system, membrane protein</fullName>
    </submittedName>
</protein>
<keyword evidence="5 6" id="KW-0472">Membrane</keyword>
<evidence type="ECO:0000313" key="7">
    <source>
        <dbReference type="EMBL" id="SLM32129.1"/>
    </source>
</evidence>
<keyword evidence="2" id="KW-1003">Cell membrane</keyword>
<dbReference type="AlphaFoldDB" id="A0A1W1HI26"/>
<keyword evidence="4 6" id="KW-1133">Transmembrane helix</keyword>
<dbReference type="Pfam" id="PF12679">
    <property type="entry name" value="ABC2_membrane_2"/>
    <property type="match status" value="1"/>
</dbReference>
<evidence type="ECO:0000256" key="3">
    <source>
        <dbReference type="ARBA" id="ARBA00022692"/>
    </source>
</evidence>
<dbReference type="PANTHER" id="PTHR30294:SF29">
    <property type="entry name" value="MULTIDRUG ABC TRANSPORTER PERMEASE YBHS-RELATED"/>
    <property type="match status" value="1"/>
</dbReference>
<dbReference type="Proteomes" id="UP000191931">
    <property type="component" value="Unassembled WGS sequence"/>
</dbReference>
<dbReference type="PANTHER" id="PTHR30294">
    <property type="entry name" value="MEMBRANE COMPONENT OF ABC TRANSPORTER YHHJ-RELATED"/>
    <property type="match status" value="1"/>
</dbReference>
<evidence type="ECO:0000256" key="5">
    <source>
        <dbReference type="ARBA" id="ARBA00023136"/>
    </source>
</evidence>